<evidence type="ECO:0000313" key="1">
    <source>
        <dbReference type="EMBL" id="CAG8832032.1"/>
    </source>
</evidence>
<name>A0ACA9S956_9GLOM</name>
<comment type="caution">
    <text evidence="1">The sequence shown here is derived from an EMBL/GenBank/DDBJ whole genome shotgun (WGS) entry which is preliminary data.</text>
</comment>
<feature type="non-terminal residue" evidence="1">
    <location>
        <position position="49"/>
    </location>
</feature>
<organism evidence="1 2">
    <name type="scientific">Racocetra persica</name>
    <dbReference type="NCBI Taxonomy" id="160502"/>
    <lineage>
        <taxon>Eukaryota</taxon>
        <taxon>Fungi</taxon>
        <taxon>Fungi incertae sedis</taxon>
        <taxon>Mucoromycota</taxon>
        <taxon>Glomeromycotina</taxon>
        <taxon>Glomeromycetes</taxon>
        <taxon>Diversisporales</taxon>
        <taxon>Gigasporaceae</taxon>
        <taxon>Racocetra</taxon>
    </lineage>
</organism>
<reference evidence="1" key="1">
    <citation type="submission" date="2021-06" db="EMBL/GenBank/DDBJ databases">
        <authorList>
            <person name="Kallberg Y."/>
            <person name="Tangrot J."/>
            <person name="Rosling A."/>
        </authorList>
    </citation>
    <scope>NUCLEOTIDE SEQUENCE</scope>
    <source>
        <strain evidence="1">MA461A</strain>
    </source>
</reference>
<feature type="non-terminal residue" evidence="1">
    <location>
        <position position="1"/>
    </location>
</feature>
<protein>
    <submittedName>
        <fullName evidence="1">4735_t:CDS:1</fullName>
    </submittedName>
</protein>
<dbReference type="Proteomes" id="UP000789920">
    <property type="component" value="Unassembled WGS sequence"/>
</dbReference>
<sequence>SIGNISSYLQSKHDLYENQNKTISEIFEQSKVIKMYKEAQNQEIQQAIA</sequence>
<dbReference type="EMBL" id="CAJVQC010102713">
    <property type="protein sequence ID" value="CAG8832032.1"/>
    <property type="molecule type" value="Genomic_DNA"/>
</dbReference>
<evidence type="ECO:0000313" key="2">
    <source>
        <dbReference type="Proteomes" id="UP000789920"/>
    </source>
</evidence>
<gene>
    <name evidence="1" type="ORF">RPERSI_LOCUS28336</name>
</gene>
<accession>A0ACA9S956</accession>
<proteinExistence type="predicted"/>
<keyword evidence="2" id="KW-1185">Reference proteome</keyword>